<dbReference type="Proteomes" id="UP001163046">
    <property type="component" value="Unassembled WGS sequence"/>
</dbReference>
<sequence>MAFLPYALRRLRPRCCKARDNHVPERQRAQQRGVPNEPDPNVNERTPLLDGAQQRGVPNEPDPIMNEPTPPLGCAQQRGVPSEPDPNENERTPLLDGPQQRGVPNEPDPIVNEPTHRWAVHNNEVYQTNQIRRKTQMNVTLQVPMNCLLQLSNNRMYPTDQMEICR</sequence>
<reference evidence="2" key="1">
    <citation type="submission" date="2023-01" db="EMBL/GenBank/DDBJ databases">
        <title>Genome assembly of the deep-sea coral Lophelia pertusa.</title>
        <authorList>
            <person name="Herrera S."/>
            <person name="Cordes E."/>
        </authorList>
    </citation>
    <scope>NUCLEOTIDE SEQUENCE</scope>
    <source>
        <strain evidence="2">USNM1676648</strain>
        <tissue evidence="2">Polyp</tissue>
    </source>
</reference>
<feature type="region of interest" description="Disordered" evidence="1">
    <location>
        <begin position="18"/>
        <end position="113"/>
    </location>
</feature>
<evidence type="ECO:0000313" key="2">
    <source>
        <dbReference type="EMBL" id="KAJ7363222.1"/>
    </source>
</evidence>
<dbReference type="EMBL" id="MU827306">
    <property type="protein sequence ID" value="KAJ7363222.1"/>
    <property type="molecule type" value="Genomic_DNA"/>
</dbReference>
<dbReference type="AlphaFoldDB" id="A0A9W9YQP7"/>
<feature type="compositionally biased region" description="Basic and acidic residues" evidence="1">
    <location>
        <begin position="18"/>
        <end position="28"/>
    </location>
</feature>
<name>A0A9W9YQP7_9CNID</name>
<keyword evidence="3" id="KW-1185">Reference proteome</keyword>
<protein>
    <submittedName>
        <fullName evidence="2">Uncharacterized protein</fullName>
    </submittedName>
</protein>
<gene>
    <name evidence="2" type="ORF">OS493_011503</name>
</gene>
<evidence type="ECO:0000256" key="1">
    <source>
        <dbReference type="SAM" id="MobiDB-lite"/>
    </source>
</evidence>
<accession>A0A9W9YQP7</accession>
<organism evidence="2 3">
    <name type="scientific">Desmophyllum pertusum</name>
    <dbReference type="NCBI Taxonomy" id="174260"/>
    <lineage>
        <taxon>Eukaryota</taxon>
        <taxon>Metazoa</taxon>
        <taxon>Cnidaria</taxon>
        <taxon>Anthozoa</taxon>
        <taxon>Hexacorallia</taxon>
        <taxon>Scleractinia</taxon>
        <taxon>Caryophylliina</taxon>
        <taxon>Caryophylliidae</taxon>
        <taxon>Desmophyllum</taxon>
    </lineage>
</organism>
<evidence type="ECO:0000313" key="3">
    <source>
        <dbReference type="Proteomes" id="UP001163046"/>
    </source>
</evidence>
<comment type="caution">
    <text evidence="2">The sequence shown here is derived from an EMBL/GenBank/DDBJ whole genome shotgun (WGS) entry which is preliminary data.</text>
</comment>
<proteinExistence type="predicted"/>